<comment type="similarity">
    <text evidence="3">Belongs to the HAD-like hydrolase superfamily. SerB family.</text>
</comment>
<gene>
    <name evidence="12" type="ORF">I6N95_26855</name>
</gene>
<evidence type="ECO:0000256" key="6">
    <source>
        <dbReference type="ARBA" id="ARBA00022723"/>
    </source>
</evidence>
<keyword evidence="9" id="KW-0718">Serine biosynthesis</keyword>
<keyword evidence="13" id="KW-1185">Reference proteome</keyword>
<dbReference type="Gene3D" id="1.20.1440.320">
    <property type="match status" value="1"/>
</dbReference>
<evidence type="ECO:0000313" key="12">
    <source>
        <dbReference type="EMBL" id="MBP1044636.1"/>
    </source>
</evidence>
<evidence type="ECO:0000256" key="10">
    <source>
        <dbReference type="ARBA" id="ARBA00048138"/>
    </source>
</evidence>
<dbReference type="EC" id="3.1.3.3" evidence="4"/>
<comment type="catalytic activity">
    <reaction evidence="10">
        <text>O-phospho-L-serine + H2O = L-serine + phosphate</text>
        <dbReference type="Rhea" id="RHEA:21208"/>
        <dbReference type="ChEBI" id="CHEBI:15377"/>
        <dbReference type="ChEBI" id="CHEBI:33384"/>
        <dbReference type="ChEBI" id="CHEBI:43474"/>
        <dbReference type="ChEBI" id="CHEBI:57524"/>
        <dbReference type="EC" id="3.1.3.3"/>
    </reaction>
</comment>
<dbReference type="GO" id="GO:0036424">
    <property type="term" value="F:L-phosphoserine phosphatase activity"/>
    <property type="evidence" value="ECO:0007669"/>
    <property type="project" value="TreeGrafter"/>
</dbReference>
<keyword evidence="5" id="KW-0028">Amino-acid biosynthesis</keyword>
<evidence type="ECO:0000256" key="2">
    <source>
        <dbReference type="ARBA" id="ARBA00005135"/>
    </source>
</evidence>
<accession>A0A940SYM8</accession>
<dbReference type="GO" id="GO:0005737">
    <property type="term" value="C:cytoplasm"/>
    <property type="evidence" value="ECO:0007669"/>
    <property type="project" value="TreeGrafter"/>
</dbReference>
<organism evidence="12 13">
    <name type="scientific">Vagococcus allomyrinae</name>
    <dbReference type="NCBI Taxonomy" id="2794353"/>
    <lineage>
        <taxon>Bacteria</taxon>
        <taxon>Bacillati</taxon>
        <taxon>Bacillota</taxon>
        <taxon>Bacilli</taxon>
        <taxon>Lactobacillales</taxon>
        <taxon>Enterococcaceae</taxon>
        <taxon>Vagococcus</taxon>
    </lineage>
</organism>
<evidence type="ECO:0000256" key="1">
    <source>
        <dbReference type="ARBA" id="ARBA00001946"/>
    </source>
</evidence>
<keyword evidence="6" id="KW-0479">Metal-binding</keyword>
<evidence type="ECO:0000313" key="13">
    <source>
        <dbReference type="Proteomes" id="UP000674938"/>
    </source>
</evidence>
<comment type="caution">
    <text evidence="12">The sequence shown here is derived from an EMBL/GenBank/DDBJ whole genome shotgun (WGS) entry which is preliminary data.</text>
</comment>
<evidence type="ECO:0000256" key="3">
    <source>
        <dbReference type="ARBA" id="ARBA00009184"/>
    </source>
</evidence>
<name>A0A940SYM8_9ENTE</name>
<keyword evidence="8" id="KW-0460">Magnesium</keyword>
<proteinExistence type="inferred from homology"/>
<reference evidence="12" key="1">
    <citation type="submission" date="2020-12" db="EMBL/GenBank/DDBJ databases">
        <title>Vagococcus allomyrinae sp. nov. and Enterococcus lavae sp. nov., isolated from the larvae of Allomyrina dichotoma.</title>
        <authorList>
            <person name="Lee S.D."/>
        </authorList>
    </citation>
    <scope>NUCLEOTIDE SEQUENCE</scope>
    <source>
        <strain evidence="12">BWB3-3</strain>
    </source>
</reference>
<dbReference type="InterPro" id="IPR036412">
    <property type="entry name" value="HAD-like_sf"/>
</dbReference>
<dbReference type="PANTHER" id="PTHR43344">
    <property type="entry name" value="PHOSPHOSERINE PHOSPHATASE"/>
    <property type="match status" value="1"/>
</dbReference>
<dbReference type="GO" id="GO:0006564">
    <property type="term" value="P:L-serine biosynthetic process"/>
    <property type="evidence" value="ECO:0007669"/>
    <property type="project" value="UniProtKB-KW"/>
</dbReference>
<comment type="cofactor">
    <cofactor evidence="1">
        <name>Mg(2+)</name>
        <dbReference type="ChEBI" id="CHEBI:18420"/>
    </cofactor>
</comment>
<keyword evidence="7 12" id="KW-0378">Hydrolase</keyword>
<dbReference type="InterPro" id="IPR023214">
    <property type="entry name" value="HAD_sf"/>
</dbReference>
<protein>
    <recommendedName>
        <fullName evidence="4">phosphoserine phosphatase</fullName>
        <ecNumber evidence="4">3.1.3.3</ecNumber>
    </recommendedName>
</protein>
<dbReference type="AlphaFoldDB" id="A0A940SYM8"/>
<evidence type="ECO:0000256" key="9">
    <source>
        <dbReference type="ARBA" id="ARBA00023299"/>
    </source>
</evidence>
<evidence type="ECO:0000256" key="11">
    <source>
        <dbReference type="ARBA" id="ARBA00048523"/>
    </source>
</evidence>
<dbReference type="PANTHER" id="PTHR43344:SF2">
    <property type="entry name" value="PHOSPHOSERINE PHOSPHATASE"/>
    <property type="match status" value="1"/>
</dbReference>
<evidence type="ECO:0000256" key="7">
    <source>
        <dbReference type="ARBA" id="ARBA00022801"/>
    </source>
</evidence>
<dbReference type="SUPFAM" id="SSF56784">
    <property type="entry name" value="HAD-like"/>
    <property type="match status" value="1"/>
</dbReference>
<dbReference type="RefSeq" id="WP_209533242.1">
    <property type="nucleotide sequence ID" value="NZ_JAEEGA010000038.1"/>
</dbReference>
<evidence type="ECO:0000256" key="4">
    <source>
        <dbReference type="ARBA" id="ARBA00012640"/>
    </source>
</evidence>
<dbReference type="Proteomes" id="UP000674938">
    <property type="component" value="Unassembled WGS sequence"/>
</dbReference>
<evidence type="ECO:0000256" key="8">
    <source>
        <dbReference type="ARBA" id="ARBA00022842"/>
    </source>
</evidence>
<dbReference type="InterPro" id="IPR050582">
    <property type="entry name" value="HAD-like_SerB"/>
</dbReference>
<dbReference type="Gene3D" id="3.40.50.1000">
    <property type="entry name" value="HAD superfamily/HAD-like"/>
    <property type="match status" value="1"/>
</dbReference>
<dbReference type="EMBL" id="JAEEGA010000038">
    <property type="protein sequence ID" value="MBP1044636.1"/>
    <property type="molecule type" value="Genomic_DNA"/>
</dbReference>
<evidence type="ECO:0000256" key="5">
    <source>
        <dbReference type="ARBA" id="ARBA00022605"/>
    </source>
</evidence>
<dbReference type="GO" id="GO:0000287">
    <property type="term" value="F:magnesium ion binding"/>
    <property type="evidence" value="ECO:0007669"/>
    <property type="project" value="TreeGrafter"/>
</dbReference>
<sequence length="374" mass="41821">MLIKGNWEESIYCRLTELIDKYQHQQQYVVFDWDNTCIINDIGEAVFNYQLRELAFDLTPEELGETLVKGIPAEPFNAKWANAEGQVLNAVVLAADIVSSYQALYQVGPPEEDWLVRAKETLAYQEFIAKFRFLYDAIGDSFSADISYPWVTYFLGGKTAEEIHYLVRKTLKTELVASLAYETWSSPRDYVSQSGSVSIQFKRGIRLIPEIQQLMRTFSEKGIKVYIVSASNREVILPFATSDKFGYGLPESQIYGMRLKEQGGKMLPELATGVAQTQGVGKTATIKESIEVMHQHRGPILVAGDSDGDVAMLSDFSDTEIALIINRHKAGKIGSLVESAVATSTTEGQRFFVQGRDEVMGEYRKASGSILLMP</sequence>
<comment type="catalytic activity">
    <reaction evidence="11">
        <text>O-phospho-D-serine + H2O = D-serine + phosphate</text>
        <dbReference type="Rhea" id="RHEA:24873"/>
        <dbReference type="ChEBI" id="CHEBI:15377"/>
        <dbReference type="ChEBI" id="CHEBI:35247"/>
        <dbReference type="ChEBI" id="CHEBI:43474"/>
        <dbReference type="ChEBI" id="CHEBI:58680"/>
        <dbReference type="EC" id="3.1.3.3"/>
    </reaction>
</comment>
<comment type="pathway">
    <text evidence="2">Amino-acid biosynthesis; L-serine biosynthesis; L-serine from 3-phospho-D-glycerate: step 3/3.</text>
</comment>